<evidence type="ECO:0000313" key="3">
    <source>
        <dbReference type="Proteomes" id="UP000030762"/>
    </source>
</evidence>
<feature type="compositionally biased region" description="Polar residues" evidence="1">
    <location>
        <begin position="257"/>
        <end position="270"/>
    </location>
</feature>
<reference evidence="2 3" key="1">
    <citation type="submission" date="2012-04" db="EMBL/GenBank/DDBJ databases">
        <title>The Genome Sequence of Saprolegnia declina VS20.</title>
        <authorList>
            <consortium name="The Broad Institute Genome Sequencing Platform"/>
            <person name="Russ C."/>
            <person name="Nusbaum C."/>
            <person name="Tyler B."/>
            <person name="van West P."/>
            <person name="Dieguez-Uribeondo J."/>
            <person name="de Bruijn I."/>
            <person name="Tripathy S."/>
            <person name="Jiang R."/>
            <person name="Young S.K."/>
            <person name="Zeng Q."/>
            <person name="Gargeya S."/>
            <person name="Fitzgerald M."/>
            <person name="Haas B."/>
            <person name="Abouelleil A."/>
            <person name="Alvarado L."/>
            <person name="Arachchi H.M."/>
            <person name="Berlin A."/>
            <person name="Chapman S.B."/>
            <person name="Goldberg J."/>
            <person name="Griggs A."/>
            <person name="Gujja S."/>
            <person name="Hansen M."/>
            <person name="Howarth C."/>
            <person name="Imamovic A."/>
            <person name="Larimer J."/>
            <person name="McCowen C."/>
            <person name="Montmayeur A."/>
            <person name="Murphy C."/>
            <person name="Neiman D."/>
            <person name="Pearson M."/>
            <person name="Priest M."/>
            <person name="Roberts A."/>
            <person name="Saif S."/>
            <person name="Shea T."/>
            <person name="Sisk P."/>
            <person name="Sykes S."/>
            <person name="Wortman J."/>
            <person name="Nusbaum C."/>
            <person name="Birren B."/>
        </authorList>
    </citation>
    <scope>NUCLEOTIDE SEQUENCE [LARGE SCALE GENOMIC DNA]</scope>
    <source>
        <strain evidence="2 3">VS20</strain>
    </source>
</reference>
<dbReference type="InterPro" id="IPR013083">
    <property type="entry name" value="Znf_RING/FYVE/PHD"/>
</dbReference>
<sequence length="289" mass="32919">MEPLEAEHAKSAVLQKREGWVEEVSHGGVIQYRHEESGHCQAHPPDDWTSLPRVVLDSDSTLPPIDDLISSRRRNSEDEQPIPELRSTPLATALSEKEKQLKLQALRRQSQSMTTDYITDIDRYNSAKPFSRRSDKTFDPEARCIMCKTQKILMVFFPCEHKCVCNKCLDYHPPVTKTIGKGAHWPHACPVCYRDVTVMFENTGFEVDHYWKLDEVPHLPNSFVTSFKRAGSRLNTTPNMVFPALDELCTPEDDEATNPSNEPGSNQATNAGRRIPPRLKEKTKTCRVM</sequence>
<dbReference type="InParanoid" id="T0S352"/>
<dbReference type="Proteomes" id="UP000030762">
    <property type="component" value="Unassembled WGS sequence"/>
</dbReference>
<dbReference type="AlphaFoldDB" id="T0S352"/>
<dbReference type="STRING" id="1156394.T0S352"/>
<evidence type="ECO:0000256" key="1">
    <source>
        <dbReference type="SAM" id="MobiDB-lite"/>
    </source>
</evidence>
<feature type="compositionally biased region" description="Basic and acidic residues" evidence="1">
    <location>
        <begin position="278"/>
        <end position="289"/>
    </location>
</feature>
<keyword evidence="3" id="KW-1185">Reference proteome</keyword>
<evidence type="ECO:0000313" key="2">
    <source>
        <dbReference type="EMBL" id="EQC37137.1"/>
    </source>
</evidence>
<feature type="region of interest" description="Disordered" evidence="1">
    <location>
        <begin position="32"/>
        <end position="93"/>
    </location>
</feature>
<evidence type="ECO:0008006" key="4">
    <source>
        <dbReference type="Google" id="ProtNLM"/>
    </source>
</evidence>
<dbReference type="Gene3D" id="3.30.40.10">
    <property type="entry name" value="Zinc/RING finger domain, C3HC4 (zinc finger)"/>
    <property type="match status" value="1"/>
</dbReference>
<dbReference type="VEuPathDB" id="FungiDB:SDRG_05364"/>
<dbReference type="eggNOG" id="ENOG502SGVY">
    <property type="taxonomic scope" value="Eukaryota"/>
</dbReference>
<dbReference type="RefSeq" id="XP_008609299.1">
    <property type="nucleotide sequence ID" value="XM_008611077.1"/>
</dbReference>
<dbReference type="OrthoDB" id="199205at2759"/>
<organism evidence="2 3">
    <name type="scientific">Saprolegnia diclina (strain VS20)</name>
    <dbReference type="NCBI Taxonomy" id="1156394"/>
    <lineage>
        <taxon>Eukaryota</taxon>
        <taxon>Sar</taxon>
        <taxon>Stramenopiles</taxon>
        <taxon>Oomycota</taxon>
        <taxon>Saprolegniomycetes</taxon>
        <taxon>Saprolegniales</taxon>
        <taxon>Saprolegniaceae</taxon>
        <taxon>Saprolegnia</taxon>
    </lineage>
</organism>
<accession>T0S352</accession>
<dbReference type="GeneID" id="19946091"/>
<proteinExistence type="predicted"/>
<feature type="region of interest" description="Disordered" evidence="1">
    <location>
        <begin position="252"/>
        <end position="289"/>
    </location>
</feature>
<dbReference type="EMBL" id="JH767145">
    <property type="protein sequence ID" value="EQC37137.1"/>
    <property type="molecule type" value="Genomic_DNA"/>
</dbReference>
<gene>
    <name evidence="2" type="ORF">SDRG_05364</name>
</gene>
<name>T0S352_SAPDV</name>
<protein>
    <recommendedName>
        <fullName evidence="4">RING-type domain-containing protein</fullName>
    </recommendedName>
</protein>
<dbReference type="OMA" id="ARCIMCK"/>